<gene>
    <name evidence="1" type="ORF">CBF32_07390</name>
</gene>
<comment type="caution">
    <text evidence="1">The sequence shown here is derived from an EMBL/GenBank/DDBJ whole genome shotgun (WGS) entry which is preliminary data.</text>
</comment>
<reference evidence="1 2" key="1">
    <citation type="submission" date="2017-05" db="EMBL/GenBank/DDBJ databases">
        <title>Vagococcus spp. assemblies.</title>
        <authorList>
            <person name="Gulvik C.A."/>
        </authorList>
    </citation>
    <scope>NUCLEOTIDE SEQUENCE [LARGE SCALE GENOMIC DNA]</scope>
    <source>
        <strain evidence="1 2">NCFB 2497</strain>
    </source>
</reference>
<dbReference type="Proteomes" id="UP000288197">
    <property type="component" value="Unassembled WGS sequence"/>
</dbReference>
<name>A0A369AVE6_9ENTE</name>
<evidence type="ECO:0000313" key="2">
    <source>
        <dbReference type="Proteomes" id="UP000288197"/>
    </source>
</evidence>
<proteinExistence type="predicted"/>
<protein>
    <recommendedName>
        <fullName evidence="3">MutL protein</fullName>
    </recommendedName>
</protein>
<dbReference type="NCBIfam" id="TIGR01319">
    <property type="entry name" value="glmL_fam"/>
    <property type="match status" value="1"/>
</dbReference>
<dbReference type="EMBL" id="NGJX01000006">
    <property type="protein sequence ID" value="RSU01810.1"/>
    <property type="molecule type" value="Genomic_DNA"/>
</dbReference>
<keyword evidence="2" id="KW-1185">Reference proteome</keyword>
<evidence type="ECO:0000313" key="1">
    <source>
        <dbReference type="EMBL" id="RSU01810.1"/>
    </source>
</evidence>
<dbReference type="AlphaFoldDB" id="A0A369AVE6"/>
<dbReference type="GeneID" id="63146477"/>
<dbReference type="InterPro" id="IPR006230">
    <property type="entry name" value="MutL"/>
</dbReference>
<dbReference type="OrthoDB" id="9769453at2"/>
<organism evidence="1 2">
    <name type="scientific">Vagococcus fluvialis</name>
    <dbReference type="NCBI Taxonomy" id="2738"/>
    <lineage>
        <taxon>Bacteria</taxon>
        <taxon>Bacillati</taxon>
        <taxon>Bacillota</taxon>
        <taxon>Bacilli</taxon>
        <taxon>Lactobacillales</taxon>
        <taxon>Enterococcaceae</taxon>
        <taxon>Vagococcus</taxon>
    </lineage>
</organism>
<sequence>MEACLLIDFGSTFTKLTAVDLEIEEILATAKSKTTVSTNIMEGFELAKGELLEKINKPHITFKHQLACSSAKGGFKMIAIGLSKTLTAEASKRVALGAGTRMLNVYSYGLKEADIEEIEELAPDIILVSGGTTGGNTTGIINDIKQLTRLKLHIPIVIAGNEDANPTIDNILKKTSLPYFFSENVMPQINHINPLPTRELLRTIFMEKIVEAKGISTISDQVGKIVMPTPTAVLLAAELLSKGTDNISGFEEVIIADIGGATTDIHSIGSGKPKNSSITMEGLQEPFAKRTVEGDLGMRYSALSLLESTGYPLFKTYLPRLSSDDIFEKCFYRSEHPDFVSQTDKDIVFDETMSKLAITTAFNRHAGFYRREPTPNRTLLFQTGKDLSQFKAVIATGGVLVNSQNPKTILEACLKKEDDFYLMPTNPNFYLDKTYILSAMGLLSTLYPDIALNILKKYLVKL</sequence>
<evidence type="ECO:0008006" key="3">
    <source>
        <dbReference type="Google" id="ProtNLM"/>
    </source>
</evidence>
<dbReference type="RefSeq" id="WP_114289689.1">
    <property type="nucleotide sequence ID" value="NZ_CP081459.1"/>
</dbReference>
<dbReference type="NCBIfam" id="NF040745">
    <property type="entry name" value="accessory_GlmL"/>
    <property type="match status" value="1"/>
</dbReference>
<dbReference type="PIRSF" id="PIRSF004729">
    <property type="entry name" value="MutL"/>
    <property type="match status" value="1"/>
</dbReference>
<dbReference type="Pfam" id="PF13941">
    <property type="entry name" value="MutL"/>
    <property type="match status" value="1"/>
</dbReference>
<accession>A0A369AVE6</accession>